<dbReference type="KEGG" id="rox:BV494_15670"/>
<protein>
    <recommendedName>
        <fullName evidence="1">Novel toxin 16 domain-containing protein</fullName>
    </recommendedName>
</protein>
<accession>A0A2L1UTQ2</accession>
<keyword evidence="3" id="KW-1185">Reference proteome</keyword>
<dbReference type="Gene3D" id="2.180.10.10">
    <property type="entry name" value="RHS repeat-associated core"/>
    <property type="match status" value="1"/>
</dbReference>
<dbReference type="InterPro" id="IPR029118">
    <property type="entry name" value="Ntox16"/>
</dbReference>
<dbReference type="PANTHER" id="PTHR32305">
    <property type="match status" value="1"/>
</dbReference>
<gene>
    <name evidence="2" type="ORF">BV494_15670</name>
</gene>
<sequence length="221" mass="24775">MDVWGNAVDVFNPYKLRQPIRMQGQHYDEESGLHYNRHRYYDPMLGRYITQDLIGLRGGWNLYAYVINKPLKYSYPKGLCVEDACILEGAAAIAIYGLLMGAAGNQGSQGKVNTDDYGRAVDPEAEILTENHQYGINRGGNCTPDDLSALQAEKNKLCNQSRACAPQMNRSELFRRYELNLACGSVRKQINNQCFSGGDKNHMNEENKAYKTAADCSGLMK</sequence>
<evidence type="ECO:0000259" key="1">
    <source>
        <dbReference type="Pfam" id="PF15523"/>
    </source>
</evidence>
<dbReference type="EMBL" id="CP019062">
    <property type="protein sequence ID" value="AVF36277.1"/>
    <property type="molecule type" value="Genomic_DNA"/>
</dbReference>
<organism evidence="2 3">
    <name type="scientific">Rahnella sikkimica</name>
    <dbReference type="NCBI Taxonomy" id="1805933"/>
    <lineage>
        <taxon>Bacteria</taxon>
        <taxon>Pseudomonadati</taxon>
        <taxon>Pseudomonadota</taxon>
        <taxon>Gammaproteobacteria</taxon>
        <taxon>Enterobacterales</taxon>
        <taxon>Yersiniaceae</taxon>
        <taxon>Rahnella</taxon>
    </lineage>
</organism>
<name>A0A2L1UTQ2_9GAMM</name>
<dbReference type="Proteomes" id="UP000239197">
    <property type="component" value="Chromosome"/>
</dbReference>
<dbReference type="PRINTS" id="PR00394">
    <property type="entry name" value="RHSPROTEIN"/>
</dbReference>
<dbReference type="InterPro" id="IPR022385">
    <property type="entry name" value="Rhs_assc_core"/>
</dbReference>
<dbReference type="NCBIfam" id="TIGR03696">
    <property type="entry name" value="Rhs_assc_core"/>
    <property type="match status" value="1"/>
</dbReference>
<feature type="domain" description="Novel toxin 16" evidence="1">
    <location>
        <begin position="139"/>
        <end position="218"/>
    </location>
</feature>
<reference evidence="3" key="1">
    <citation type="submission" date="2017-01" db="EMBL/GenBank/DDBJ databases">
        <title>Genome sequence of Rouxiella sp. ERMR1:05.</title>
        <authorList>
            <person name="Kumar R."/>
            <person name="Singh D."/>
            <person name="Kumar S."/>
        </authorList>
    </citation>
    <scope>NUCLEOTIDE SEQUENCE [LARGE SCALE GENOMIC DNA]</scope>
    <source>
        <strain evidence="3">ERMR1:05</strain>
    </source>
</reference>
<proteinExistence type="predicted"/>
<dbReference type="AlphaFoldDB" id="A0A2L1UTQ2"/>
<dbReference type="PANTHER" id="PTHR32305:SF15">
    <property type="entry name" value="PROTEIN RHSA-RELATED"/>
    <property type="match status" value="1"/>
</dbReference>
<dbReference type="Pfam" id="PF15523">
    <property type="entry name" value="Ntox16"/>
    <property type="match status" value="1"/>
</dbReference>
<evidence type="ECO:0000313" key="3">
    <source>
        <dbReference type="Proteomes" id="UP000239197"/>
    </source>
</evidence>
<dbReference type="OrthoDB" id="7030285at2"/>
<evidence type="ECO:0000313" key="2">
    <source>
        <dbReference type="EMBL" id="AVF36277.1"/>
    </source>
</evidence>
<dbReference type="InterPro" id="IPR050708">
    <property type="entry name" value="T6SS_VgrG/RHS"/>
</dbReference>